<accession>A0A8K0UGD8</accession>
<dbReference type="AlphaFoldDB" id="A0A8K0UGD8"/>
<sequence>MQSQTQSFVMVSFSSPEKPKPSKPQTGSSVIRAGASSHGPAVLQYRKPPSYGLLDHCASTLHSPHPTRLESETLPASHIPLSYHYPPSIPMPRLFAKPMHYHQYYMGWRTPEAPGWFFPDFWLALEVLRTGVRSEDLKFRPKHLFDAFILWSLTEDSRSTGIEIGPFGLPRISPSPSDAVGPARRRDHIEKILCLSLVTKDPECRMDVCMSGNSGVFGRR</sequence>
<reference evidence="2" key="1">
    <citation type="journal article" date="2021" name="New Phytol.">
        <title>Evolutionary innovations through gain and loss of genes in the ectomycorrhizal Boletales.</title>
        <authorList>
            <person name="Wu G."/>
            <person name="Miyauchi S."/>
            <person name="Morin E."/>
            <person name="Kuo A."/>
            <person name="Drula E."/>
            <person name="Varga T."/>
            <person name="Kohler A."/>
            <person name="Feng B."/>
            <person name="Cao Y."/>
            <person name="Lipzen A."/>
            <person name="Daum C."/>
            <person name="Hundley H."/>
            <person name="Pangilinan J."/>
            <person name="Johnson J."/>
            <person name="Barry K."/>
            <person name="LaButti K."/>
            <person name="Ng V."/>
            <person name="Ahrendt S."/>
            <person name="Min B."/>
            <person name="Choi I.G."/>
            <person name="Park H."/>
            <person name="Plett J.M."/>
            <person name="Magnuson J."/>
            <person name="Spatafora J.W."/>
            <person name="Nagy L.G."/>
            <person name="Henrissat B."/>
            <person name="Grigoriev I.V."/>
            <person name="Yang Z.L."/>
            <person name="Xu J."/>
            <person name="Martin F.M."/>
        </authorList>
    </citation>
    <scope>NUCLEOTIDE SEQUENCE</scope>
    <source>
        <strain evidence="2">KKN 215</strain>
    </source>
</reference>
<feature type="region of interest" description="Disordered" evidence="1">
    <location>
        <begin position="1"/>
        <end position="35"/>
    </location>
</feature>
<evidence type="ECO:0000313" key="3">
    <source>
        <dbReference type="Proteomes" id="UP000813824"/>
    </source>
</evidence>
<protein>
    <submittedName>
        <fullName evidence="2">Uncharacterized protein</fullName>
    </submittedName>
</protein>
<name>A0A8K0UGD8_9AGAR</name>
<evidence type="ECO:0000256" key="1">
    <source>
        <dbReference type="SAM" id="MobiDB-lite"/>
    </source>
</evidence>
<dbReference type="EMBL" id="JAEVFJ010000043">
    <property type="protein sequence ID" value="KAH8085944.1"/>
    <property type="molecule type" value="Genomic_DNA"/>
</dbReference>
<evidence type="ECO:0000313" key="2">
    <source>
        <dbReference type="EMBL" id="KAH8085944.1"/>
    </source>
</evidence>
<proteinExistence type="predicted"/>
<keyword evidence="3" id="KW-1185">Reference proteome</keyword>
<comment type="caution">
    <text evidence="2">The sequence shown here is derived from an EMBL/GenBank/DDBJ whole genome shotgun (WGS) entry which is preliminary data.</text>
</comment>
<organism evidence="2 3">
    <name type="scientific">Cristinia sonorae</name>
    <dbReference type="NCBI Taxonomy" id="1940300"/>
    <lineage>
        <taxon>Eukaryota</taxon>
        <taxon>Fungi</taxon>
        <taxon>Dikarya</taxon>
        <taxon>Basidiomycota</taxon>
        <taxon>Agaricomycotina</taxon>
        <taxon>Agaricomycetes</taxon>
        <taxon>Agaricomycetidae</taxon>
        <taxon>Agaricales</taxon>
        <taxon>Pleurotineae</taxon>
        <taxon>Stephanosporaceae</taxon>
        <taxon>Cristinia</taxon>
    </lineage>
</organism>
<dbReference type="Proteomes" id="UP000813824">
    <property type="component" value="Unassembled WGS sequence"/>
</dbReference>
<gene>
    <name evidence="2" type="ORF">BXZ70DRAFT_1045277</name>
</gene>